<dbReference type="InterPro" id="IPR027410">
    <property type="entry name" value="TCP-1-like_intermed_sf"/>
</dbReference>
<dbReference type="NCBIfam" id="NF000592">
    <property type="entry name" value="PRK00013.1"/>
    <property type="match status" value="1"/>
</dbReference>
<evidence type="ECO:0000256" key="5">
    <source>
        <dbReference type="ARBA" id="ARBA00023235"/>
    </source>
</evidence>
<name>A0A136LYT7_9BACT</name>
<keyword evidence="2 6" id="KW-0547">Nucleotide-binding</keyword>
<feature type="binding site" evidence="6">
    <location>
        <position position="415"/>
    </location>
    <ligand>
        <name>ATP</name>
        <dbReference type="ChEBI" id="CHEBI:30616"/>
    </ligand>
</feature>
<comment type="function">
    <text evidence="6 8">Together with its co-chaperonin GroES, plays an essential role in assisting protein folding. The GroEL-GroES system forms a nano-cage that allows encapsulation of the non-native substrate proteins and provides a physical environment optimized to promote and accelerate protein folding.</text>
</comment>
<feature type="binding site" evidence="6">
    <location>
        <begin position="29"/>
        <end position="32"/>
    </location>
    <ligand>
        <name>ATP</name>
        <dbReference type="ChEBI" id="CHEBI:30616"/>
    </ligand>
</feature>
<dbReference type="GO" id="GO:0005737">
    <property type="term" value="C:cytoplasm"/>
    <property type="evidence" value="ECO:0007669"/>
    <property type="project" value="UniProtKB-SubCell"/>
</dbReference>
<dbReference type="InterPro" id="IPR001844">
    <property type="entry name" value="Cpn60/GroEL"/>
</dbReference>
<accession>A0A136LYT7</accession>
<dbReference type="Proteomes" id="UP000070457">
    <property type="component" value="Unassembled WGS sequence"/>
</dbReference>
<dbReference type="CDD" id="cd03344">
    <property type="entry name" value="GroEL"/>
    <property type="match status" value="1"/>
</dbReference>
<sequence>MAKQIVFDEEARKLLKNGVDKLANAVKVTLGPKGRNVLLEKSFGSPVITKDGVSIAKEIELEDNLENIGAQIVKEAATNTVDRAGDGTTTAVVLAQAIIAAGFKNIAAGANPMEIRTGIEKGVAAVMEELKKMAKEVKGKDEIKKVAVVSANGDEEIGEHLAEVMHEVGKEGVITVEEGKTFGITTEYKEGMRFDKGYVSPYFVTDGDNLTAEINDPYILITDKKISAVKDMLPAIEKVAQTGKKDIVLIAEDIEGEALATLIVNKLKGILNVVAVKAPAFGDRRKEMLKDIAVLTGGNVISEEVGRTLESAELDDLGRADKVIVGKDETTIVGGKGNESEVAERVALIKKEISNTDSDYDKEKLQERLAKLSGKVAVIEVGAATEVEMKERKDRLDDALQATRAAVEEGVVPGGGVALIDSIPALDKVKVEGDEKIGIAILRRALEEPARLIADNAGKEGAVVVSKIGKGVGYNARTDEFTDMITAGILDPVKVTRLALENAASVAMLLLTTETVVAELPKKDEGPAMDPGMGGMGGMM</sequence>
<evidence type="ECO:0000256" key="3">
    <source>
        <dbReference type="ARBA" id="ARBA00022840"/>
    </source>
</evidence>
<keyword evidence="6" id="KW-0963">Cytoplasm</keyword>
<comment type="caution">
    <text evidence="9">The sequence shown here is derived from an EMBL/GenBank/DDBJ whole genome shotgun (WGS) entry which is preliminary data.</text>
</comment>
<keyword evidence="5 6" id="KW-0413">Isomerase</keyword>
<dbReference type="GO" id="GO:0140662">
    <property type="term" value="F:ATP-dependent protein folding chaperone"/>
    <property type="evidence" value="ECO:0007669"/>
    <property type="project" value="InterPro"/>
</dbReference>
<dbReference type="GO" id="GO:0042026">
    <property type="term" value="P:protein refolding"/>
    <property type="evidence" value="ECO:0007669"/>
    <property type="project" value="UniProtKB-UniRule"/>
</dbReference>
<dbReference type="PROSITE" id="PS00296">
    <property type="entry name" value="CHAPERONINS_CPN60"/>
    <property type="match status" value="1"/>
</dbReference>
<feature type="binding site" evidence="6">
    <location>
        <begin position="86"/>
        <end position="90"/>
    </location>
    <ligand>
        <name>ATP</name>
        <dbReference type="ChEBI" id="CHEBI:30616"/>
    </ligand>
</feature>
<dbReference type="STRING" id="1617426.TR69_WS6001000826"/>
<dbReference type="GO" id="GO:0051082">
    <property type="term" value="F:unfolded protein binding"/>
    <property type="evidence" value="ECO:0007669"/>
    <property type="project" value="UniProtKB-UniRule"/>
</dbReference>
<dbReference type="Gene3D" id="1.10.560.10">
    <property type="entry name" value="GroEL-like equatorial domain"/>
    <property type="match status" value="1"/>
</dbReference>
<comment type="similarity">
    <text evidence="1 6 7">Belongs to the chaperonin (HSP60) family.</text>
</comment>
<organism evidence="9 10">
    <name type="scientific">candidate division WS6 bacterium OLB20</name>
    <dbReference type="NCBI Taxonomy" id="1617426"/>
    <lineage>
        <taxon>Bacteria</taxon>
        <taxon>Candidatus Dojkabacteria</taxon>
    </lineage>
</organism>
<protein>
    <recommendedName>
        <fullName evidence="6">Chaperonin GroEL</fullName>
        <ecNumber evidence="6">5.6.1.7</ecNumber>
    </recommendedName>
    <alternativeName>
        <fullName evidence="6">60 kDa chaperonin</fullName>
    </alternativeName>
    <alternativeName>
        <fullName evidence="6">Chaperonin-60</fullName>
        <shortName evidence="6">Cpn60</shortName>
    </alternativeName>
</protein>
<dbReference type="NCBIfam" id="TIGR02348">
    <property type="entry name" value="GroEL"/>
    <property type="match status" value="1"/>
</dbReference>
<dbReference type="InterPro" id="IPR027413">
    <property type="entry name" value="GROEL-like_equatorial_sf"/>
</dbReference>
<comment type="subcellular location">
    <subcellularLocation>
        <location evidence="6">Cytoplasm</location>
    </subcellularLocation>
</comment>
<dbReference type="PATRIC" id="fig|1617426.3.peg.811"/>
<keyword evidence="3 6" id="KW-0067">ATP-binding</keyword>
<feature type="binding site" evidence="6">
    <location>
        <position position="491"/>
    </location>
    <ligand>
        <name>ATP</name>
        <dbReference type="ChEBI" id="CHEBI:30616"/>
    </ligand>
</feature>
<evidence type="ECO:0000313" key="10">
    <source>
        <dbReference type="Proteomes" id="UP000070457"/>
    </source>
</evidence>
<dbReference type="PANTHER" id="PTHR45633">
    <property type="entry name" value="60 KDA HEAT SHOCK PROTEIN, MITOCHONDRIAL"/>
    <property type="match status" value="1"/>
</dbReference>
<dbReference type="GO" id="GO:0016853">
    <property type="term" value="F:isomerase activity"/>
    <property type="evidence" value="ECO:0007669"/>
    <property type="project" value="UniProtKB-KW"/>
</dbReference>
<evidence type="ECO:0000256" key="6">
    <source>
        <dbReference type="HAMAP-Rule" id="MF_00600"/>
    </source>
</evidence>
<evidence type="ECO:0000256" key="8">
    <source>
        <dbReference type="RuleBase" id="RU000419"/>
    </source>
</evidence>
<proteinExistence type="inferred from homology"/>
<dbReference type="GO" id="GO:0005524">
    <property type="term" value="F:ATP binding"/>
    <property type="evidence" value="ECO:0007669"/>
    <property type="project" value="UniProtKB-UniRule"/>
</dbReference>
<dbReference type="SUPFAM" id="SSF52029">
    <property type="entry name" value="GroEL apical domain-like"/>
    <property type="match status" value="1"/>
</dbReference>
<reference evidence="9 10" key="1">
    <citation type="submission" date="2015-02" db="EMBL/GenBank/DDBJ databases">
        <title>Improved understanding of the partial-nitritation anammox process through 23 genomes representing the majority of the microbial community.</title>
        <authorList>
            <person name="Speth D.R."/>
            <person name="In T Zandt M."/>
            <person name="Guerrero Cruz S."/>
            <person name="Jetten M.S."/>
            <person name="Dutilh B.E."/>
        </authorList>
    </citation>
    <scope>NUCLEOTIDE SEQUENCE [LARGE SCALE GENOMIC DNA]</scope>
    <source>
        <strain evidence="9">OLB20</strain>
    </source>
</reference>
<evidence type="ECO:0000256" key="7">
    <source>
        <dbReference type="RuleBase" id="RU000418"/>
    </source>
</evidence>
<keyword evidence="4 6" id="KW-0143">Chaperone</keyword>
<dbReference type="AlphaFoldDB" id="A0A136LYT7"/>
<dbReference type="EMBL" id="JYNZ01000003">
    <property type="protein sequence ID" value="KXK26805.1"/>
    <property type="molecule type" value="Genomic_DNA"/>
</dbReference>
<gene>
    <name evidence="6 9" type="primary">groL</name>
    <name evidence="6" type="synonym">groEL</name>
    <name evidence="9" type="ORF">TR69_WS6001000826</name>
</gene>
<dbReference type="PRINTS" id="PR00298">
    <property type="entry name" value="CHAPERONIN60"/>
</dbReference>
<dbReference type="NCBIfam" id="NF009488">
    <property type="entry name" value="PRK12850.1"/>
    <property type="match status" value="1"/>
</dbReference>
<evidence type="ECO:0000256" key="4">
    <source>
        <dbReference type="ARBA" id="ARBA00023186"/>
    </source>
</evidence>
<dbReference type="InterPro" id="IPR018370">
    <property type="entry name" value="Chaperonin_Cpn60_CS"/>
</dbReference>
<evidence type="ECO:0000313" key="9">
    <source>
        <dbReference type="EMBL" id="KXK26805.1"/>
    </source>
</evidence>
<dbReference type="HAMAP" id="MF_00600">
    <property type="entry name" value="CH60"/>
    <property type="match status" value="1"/>
</dbReference>
<dbReference type="Pfam" id="PF00118">
    <property type="entry name" value="Cpn60_TCP1"/>
    <property type="match status" value="1"/>
</dbReference>
<dbReference type="FunFam" id="3.50.7.10:FF:000001">
    <property type="entry name" value="60 kDa chaperonin"/>
    <property type="match status" value="1"/>
</dbReference>
<dbReference type="Gene3D" id="3.30.260.10">
    <property type="entry name" value="TCP-1-like chaperonin intermediate domain"/>
    <property type="match status" value="1"/>
</dbReference>
<dbReference type="NCBIfam" id="NF009489">
    <property type="entry name" value="PRK12851.1"/>
    <property type="match status" value="1"/>
</dbReference>
<dbReference type="SUPFAM" id="SSF54849">
    <property type="entry name" value="GroEL-intermediate domain like"/>
    <property type="match status" value="1"/>
</dbReference>
<dbReference type="InterPro" id="IPR002423">
    <property type="entry name" value="Cpn60/GroEL/TCP-1"/>
</dbReference>
<dbReference type="InterPro" id="IPR027409">
    <property type="entry name" value="GroEL-like_apical_dom_sf"/>
</dbReference>
<dbReference type="NCBIfam" id="NF009487">
    <property type="entry name" value="PRK12849.1"/>
    <property type="match status" value="1"/>
</dbReference>
<feature type="binding site" evidence="6">
    <location>
        <position position="50"/>
    </location>
    <ligand>
        <name>ATP</name>
        <dbReference type="ChEBI" id="CHEBI:30616"/>
    </ligand>
</feature>
<dbReference type="Gene3D" id="3.50.7.10">
    <property type="entry name" value="GroEL"/>
    <property type="match status" value="1"/>
</dbReference>
<evidence type="ECO:0000256" key="1">
    <source>
        <dbReference type="ARBA" id="ARBA00006607"/>
    </source>
</evidence>
<evidence type="ECO:0000256" key="2">
    <source>
        <dbReference type="ARBA" id="ARBA00022741"/>
    </source>
</evidence>
<dbReference type="EC" id="5.6.1.7" evidence="6"/>
<dbReference type="SUPFAM" id="SSF48592">
    <property type="entry name" value="GroEL equatorial domain-like"/>
    <property type="match status" value="1"/>
</dbReference>
<comment type="subunit">
    <text evidence="6 8">Forms a cylinder of 14 subunits composed of two heptameric rings stacked back-to-back. Interacts with the co-chaperonin GroES.</text>
</comment>
<comment type="caution">
    <text evidence="6">Lacks conserved residue(s) required for the propagation of feature annotation.</text>
</comment>